<evidence type="ECO:0000256" key="4">
    <source>
        <dbReference type="ARBA" id="ARBA00022692"/>
    </source>
</evidence>
<keyword evidence="6 7" id="KW-0472">Membrane</keyword>
<dbReference type="GO" id="GO:0005886">
    <property type="term" value="C:plasma membrane"/>
    <property type="evidence" value="ECO:0007669"/>
    <property type="project" value="UniProtKB-SubCell"/>
</dbReference>
<comment type="similarity">
    <text evidence="2 7">Belongs to the membrane-bound acyltransferase family.</text>
</comment>
<dbReference type="Proteomes" id="UP000009234">
    <property type="component" value="Chromosome"/>
</dbReference>
<evidence type="ECO:0000256" key="6">
    <source>
        <dbReference type="ARBA" id="ARBA00023136"/>
    </source>
</evidence>
<accession>F6DP36</accession>
<dbReference type="InterPro" id="IPR004299">
    <property type="entry name" value="MBOAT_fam"/>
</dbReference>
<evidence type="ECO:0000256" key="8">
    <source>
        <dbReference type="SAM" id="Phobius"/>
    </source>
</evidence>
<proteinExistence type="inferred from homology"/>
<evidence type="ECO:0000256" key="7">
    <source>
        <dbReference type="PIRNR" id="PIRNR016636"/>
    </source>
</evidence>
<dbReference type="InterPro" id="IPR024194">
    <property type="entry name" value="Ac/AlaTfrase_AlgI/DltB"/>
</dbReference>
<gene>
    <name evidence="9" type="ordered locus">Desru_3663</name>
</gene>
<evidence type="ECO:0000256" key="1">
    <source>
        <dbReference type="ARBA" id="ARBA00004651"/>
    </source>
</evidence>
<evidence type="ECO:0000256" key="2">
    <source>
        <dbReference type="ARBA" id="ARBA00010323"/>
    </source>
</evidence>
<dbReference type="EMBL" id="CP002780">
    <property type="protein sequence ID" value="AEG61865.1"/>
    <property type="molecule type" value="Genomic_DNA"/>
</dbReference>
<dbReference type="RefSeq" id="WP_013843611.1">
    <property type="nucleotide sequence ID" value="NC_015589.1"/>
</dbReference>
<dbReference type="OrthoDB" id="9805788at2"/>
<keyword evidence="5 8" id="KW-1133">Transmembrane helix</keyword>
<feature type="transmembrane region" description="Helical" evidence="8">
    <location>
        <begin position="310"/>
        <end position="334"/>
    </location>
</feature>
<feature type="transmembrane region" description="Helical" evidence="8">
    <location>
        <begin position="77"/>
        <end position="99"/>
    </location>
</feature>
<dbReference type="PIRSF" id="PIRSF500217">
    <property type="entry name" value="AlgI"/>
    <property type="match status" value="1"/>
</dbReference>
<dbReference type="InterPro" id="IPR051085">
    <property type="entry name" value="MB_O-acyltransferase"/>
</dbReference>
<dbReference type="PIRSF" id="PIRSF016636">
    <property type="entry name" value="AlgI_DltB"/>
    <property type="match status" value="1"/>
</dbReference>
<keyword evidence="7 9" id="KW-0808">Transferase</keyword>
<dbReference type="KEGG" id="dru:Desru_3663"/>
<feature type="transmembrane region" description="Helical" evidence="8">
    <location>
        <begin position="407"/>
        <end position="426"/>
    </location>
</feature>
<feature type="transmembrane region" description="Helical" evidence="8">
    <location>
        <begin position="354"/>
        <end position="373"/>
    </location>
</feature>
<sequence>MIFNSPFFILFFFPLFFSLLFLSGKKYFNTIILMGSMFFYAWGEPKFIIIVLVSSAIDWFLGNSIYNSNVHNTKKWAVLASLLSNLFILIYFKYFNFILDNINIVLSSGNIEPLTFIRVILPIGVSFVVFEKITYVVDIYRGIGKPAERFTSYLLYVFLFPKLLAGPIIKYHDIEDQLNNRSITKNDVLIGFTRFSFGMGKKVFIADTVGELANVFFSMPTGELGFASAWIGASCYTLQIYFDFSAYSDMAIGLARMMGFHIMENFNLPYISKSFTEFWRRWHISLSTWIREYLYIPLGGNRGSKARTYFNLWVCFLLSGLWHGASWTFILWGAYHGFFLILERMFLMNIKKKIPNMVNWAINMFFIIIGWVIFRADSIEHIKGYLIAMLNPLVWEGNYVYVSNNQIFFGVIGIIICVYPLLKNSIYDIQEKRKYTALRFCIGITLLFFSLAKVSASSFNPFLYFRF</sequence>
<dbReference type="PANTHER" id="PTHR13285:SF18">
    <property type="entry name" value="PROTEIN-CYSTEINE N-PALMITOYLTRANSFERASE RASP"/>
    <property type="match status" value="1"/>
</dbReference>
<feature type="transmembrane region" description="Helical" evidence="8">
    <location>
        <begin position="438"/>
        <end position="459"/>
    </location>
</feature>
<dbReference type="Pfam" id="PF03062">
    <property type="entry name" value="MBOAT"/>
    <property type="match status" value="1"/>
</dbReference>
<organism evidence="9 10">
    <name type="scientific">Desulforamulus ruminis (strain ATCC 23193 / DSM 2154 / NCIMB 8452 / DL)</name>
    <name type="common">Desulfotomaculum ruminis</name>
    <dbReference type="NCBI Taxonomy" id="696281"/>
    <lineage>
        <taxon>Bacteria</taxon>
        <taxon>Bacillati</taxon>
        <taxon>Bacillota</taxon>
        <taxon>Clostridia</taxon>
        <taxon>Eubacteriales</taxon>
        <taxon>Peptococcaceae</taxon>
        <taxon>Desulforamulus</taxon>
    </lineage>
</organism>
<evidence type="ECO:0000256" key="5">
    <source>
        <dbReference type="ARBA" id="ARBA00022989"/>
    </source>
</evidence>
<dbReference type="HOGENOM" id="CLU_025255_1_3_9"/>
<reference evidence="9 10" key="2">
    <citation type="journal article" date="2012" name="Stand. Genomic Sci.">
        <title>Complete genome sequence of the sulfate-reducing firmicute Desulfotomaculum ruminis type strain (DL(T)).</title>
        <authorList>
            <person name="Spring S."/>
            <person name="Visser M."/>
            <person name="Lu M."/>
            <person name="Copeland A."/>
            <person name="Lapidus A."/>
            <person name="Lucas S."/>
            <person name="Cheng J.F."/>
            <person name="Han C."/>
            <person name="Tapia R."/>
            <person name="Goodwin L.A."/>
            <person name="Pitluck S."/>
            <person name="Ivanova N."/>
            <person name="Land M."/>
            <person name="Hauser L."/>
            <person name="Larimer F."/>
            <person name="Rohde M."/>
            <person name="Goker M."/>
            <person name="Detter J.C."/>
            <person name="Kyrpides N.C."/>
            <person name="Woyke T."/>
            <person name="Schaap P.J."/>
            <person name="Plugge C.M."/>
            <person name="Muyzer G."/>
            <person name="Kuever J."/>
            <person name="Pereira I.A."/>
            <person name="Parshina S.N."/>
            <person name="Bernier-Latmani R."/>
            <person name="Stams A.J."/>
            <person name="Klenk H.P."/>
        </authorList>
    </citation>
    <scope>NUCLEOTIDE SEQUENCE [LARGE SCALE GENOMIC DNA]</scope>
    <source>
        <strain evidence="10">ATCC 23193 / DSM 2154 / NCIB 8452 / DL</strain>
    </source>
</reference>
<keyword evidence="4 8" id="KW-0812">Transmembrane</keyword>
<evidence type="ECO:0000313" key="10">
    <source>
        <dbReference type="Proteomes" id="UP000009234"/>
    </source>
</evidence>
<dbReference type="STRING" id="696281.Desru_3663"/>
<dbReference type="eggNOG" id="COG1696">
    <property type="taxonomic scope" value="Bacteria"/>
</dbReference>
<name>F6DP36_DESRL</name>
<dbReference type="GO" id="GO:0042121">
    <property type="term" value="P:alginic acid biosynthetic process"/>
    <property type="evidence" value="ECO:0007669"/>
    <property type="project" value="InterPro"/>
</dbReference>
<dbReference type="PANTHER" id="PTHR13285">
    <property type="entry name" value="ACYLTRANSFERASE"/>
    <property type="match status" value="1"/>
</dbReference>
<dbReference type="GO" id="GO:0016746">
    <property type="term" value="F:acyltransferase activity"/>
    <property type="evidence" value="ECO:0007669"/>
    <property type="project" value="UniProtKB-KW"/>
</dbReference>
<evidence type="ECO:0000256" key="3">
    <source>
        <dbReference type="ARBA" id="ARBA00022475"/>
    </source>
</evidence>
<protein>
    <submittedName>
        <fullName evidence="9">Membrane bound O-acyl transferase MBOAT family protein</fullName>
    </submittedName>
</protein>
<keyword evidence="10" id="KW-1185">Reference proteome</keyword>
<evidence type="ECO:0000313" key="9">
    <source>
        <dbReference type="EMBL" id="AEG61865.1"/>
    </source>
</evidence>
<dbReference type="AlphaFoldDB" id="F6DP36"/>
<feature type="transmembrane region" description="Helical" evidence="8">
    <location>
        <begin position="111"/>
        <end position="130"/>
    </location>
</feature>
<keyword evidence="7" id="KW-0012">Acyltransferase</keyword>
<keyword evidence="3 7" id="KW-1003">Cell membrane</keyword>
<feature type="transmembrane region" description="Helical" evidence="8">
    <location>
        <begin position="6"/>
        <end position="24"/>
    </location>
</feature>
<feature type="transmembrane region" description="Helical" evidence="8">
    <location>
        <begin position="150"/>
        <end position="169"/>
    </location>
</feature>
<dbReference type="InterPro" id="IPR028362">
    <property type="entry name" value="AlgI"/>
</dbReference>
<reference evidence="10" key="1">
    <citation type="submission" date="2011-05" db="EMBL/GenBank/DDBJ databases">
        <title>Complete sequence of Desulfotomaculum ruminis DSM 2154.</title>
        <authorList>
            <person name="Lucas S."/>
            <person name="Copeland A."/>
            <person name="Lapidus A."/>
            <person name="Cheng J.-F."/>
            <person name="Goodwin L."/>
            <person name="Pitluck S."/>
            <person name="Lu M."/>
            <person name="Detter J.C."/>
            <person name="Han C."/>
            <person name="Tapia R."/>
            <person name="Land M."/>
            <person name="Hauser L."/>
            <person name="Kyrpides N."/>
            <person name="Ivanova N."/>
            <person name="Mikhailova N."/>
            <person name="Pagani I."/>
            <person name="Stams A.J.M."/>
            <person name="Plugge C.M."/>
            <person name="Muyzer G."/>
            <person name="Kuever J."/>
            <person name="Parshina S.N."/>
            <person name="Ivanova A.E."/>
            <person name="Nazina T.N."/>
            <person name="Brambilla E."/>
            <person name="Spring S."/>
            <person name="Klenk H.-P."/>
            <person name="Woyke T."/>
        </authorList>
    </citation>
    <scope>NUCLEOTIDE SEQUENCE [LARGE SCALE GENOMIC DNA]</scope>
    <source>
        <strain evidence="10">ATCC 23193 / DSM 2154 / NCIB 8452 / DL</strain>
    </source>
</reference>
<comment type="subcellular location">
    <subcellularLocation>
        <location evidence="1">Cell membrane</location>
        <topology evidence="1">Multi-pass membrane protein</topology>
    </subcellularLocation>
</comment>